<reference evidence="1 2" key="1">
    <citation type="submission" date="2019-08" db="EMBL/GenBank/DDBJ databases">
        <title>100 year-old enigma solved: identification of Planctomyces bekefii, the type genus and species of the phylum Planctomycetes.</title>
        <authorList>
            <person name="Svetlana D.N."/>
            <person name="Overmann J."/>
        </authorList>
    </citation>
    <scope>NUCLEOTIDE SEQUENCE [LARGE SCALE GENOMIC DNA]</scope>
    <source>
        <strain evidence="1">Phe10_nw2017</strain>
    </source>
</reference>
<organism evidence="1 2">
    <name type="scientific">Planctomyces bekefii</name>
    <dbReference type="NCBI Taxonomy" id="1653850"/>
    <lineage>
        <taxon>Bacteria</taxon>
        <taxon>Pseudomonadati</taxon>
        <taxon>Planctomycetota</taxon>
        <taxon>Planctomycetia</taxon>
        <taxon>Planctomycetales</taxon>
        <taxon>Planctomycetaceae</taxon>
        <taxon>Planctomyces</taxon>
    </lineage>
</organism>
<accession>A0A5C6MFQ5</accession>
<sequence>MNRKLLRNTRATQLPASDFICSDTGSRYLCTSTAMARNNTLRESVNHLCVSVSSAAFGLGGQAKSGENTTGVE</sequence>
<name>A0A5C6MFQ5_9PLAN</name>
<comment type="caution">
    <text evidence="1">The sequence shown here is derived from an EMBL/GenBank/DDBJ whole genome shotgun (WGS) entry which is preliminary data.</text>
</comment>
<evidence type="ECO:0000313" key="1">
    <source>
        <dbReference type="EMBL" id="TWW11751.1"/>
    </source>
</evidence>
<protein>
    <submittedName>
        <fullName evidence="1">Uncharacterized protein</fullName>
    </submittedName>
</protein>
<evidence type="ECO:0000313" key="2">
    <source>
        <dbReference type="Proteomes" id="UP000321083"/>
    </source>
</evidence>
<gene>
    <name evidence="1" type="ORF">E3A20_04300</name>
</gene>
<reference evidence="1 2" key="2">
    <citation type="submission" date="2019-08" db="EMBL/GenBank/DDBJ databases">
        <authorList>
            <person name="Henke P."/>
        </authorList>
    </citation>
    <scope>NUCLEOTIDE SEQUENCE [LARGE SCALE GENOMIC DNA]</scope>
    <source>
        <strain evidence="1">Phe10_nw2017</strain>
    </source>
</reference>
<proteinExistence type="predicted"/>
<dbReference type="AlphaFoldDB" id="A0A5C6MFQ5"/>
<keyword evidence="2" id="KW-1185">Reference proteome</keyword>
<dbReference type="EMBL" id="SRHE01000050">
    <property type="protein sequence ID" value="TWW11751.1"/>
    <property type="molecule type" value="Genomic_DNA"/>
</dbReference>
<dbReference type="Proteomes" id="UP000321083">
    <property type="component" value="Unassembled WGS sequence"/>
</dbReference>